<organism evidence="1 3">
    <name type="scientific">Marchantia polymorpha</name>
    <name type="common">Common liverwort</name>
    <name type="synonym">Marchantia aquatica</name>
    <dbReference type="NCBI Taxonomy" id="3197"/>
    <lineage>
        <taxon>Eukaryota</taxon>
        <taxon>Viridiplantae</taxon>
        <taxon>Streptophyta</taxon>
        <taxon>Embryophyta</taxon>
        <taxon>Marchantiophyta</taxon>
        <taxon>Marchantiopsida</taxon>
        <taxon>Marchantiidae</taxon>
        <taxon>Marchantiales</taxon>
        <taxon>Marchantiaceae</taxon>
        <taxon>Marchantia</taxon>
    </lineage>
</organism>
<proteinExistence type="predicted"/>
<gene>
    <name evidence="1" type="ORF">MARPO_0213s0007</name>
    <name evidence="2" type="ORF">MARPO_0213s0008</name>
</gene>
<reference evidence="1" key="2">
    <citation type="submission" date="2017-12" db="EMBL/GenBank/DDBJ databases">
        <title>WGS assembly of Marchantia polymorpha.</title>
        <authorList>
            <person name="Bowman J.L."/>
            <person name="Kohchi T."/>
            <person name="Yamato K.T."/>
            <person name="Jenkins J."/>
            <person name="Shu S."/>
            <person name="Ishizaki K."/>
            <person name="Yamaoka S."/>
            <person name="Nishihama R."/>
            <person name="Nakamura Y."/>
            <person name="Berger F."/>
            <person name="Adam C."/>
            <person name="Aki S.S."/>
            <person name="Althoff F."/>
            <person name="Araki T."/>
            <person name="Arteaga-Vazquez M.A."/>
            <person name="Balasubrmanian S."/>
            <person name="Bauer D."/>
            <person name="Boehm C.R."/>
            <person name="Briginshaw L."/>
            <person name="Caballero-Perez J."/>
            <person name="Catarino B."/>
            <person name="Chen F."/>
            <person name="Chiyoda S."/>
            <person name="Chovatia M."/>
            <person name="Davies K.M."/>
            <person name="Delmans M."/>
            <person name="Demura T."/>
            <person name="Dierschke T."/>
            <person name="Dolan L."/>
            <person name="Dorantes-Acosta A.E."/>
            <person name="Eklund D.M."/>
            <person name="Florent S.N."/>
            <person name="Flores-Sandoval E."/>
            <person name="Fujiyama A."/>
            <person name="Fukuzawa H."/>
            <person name="Galik B."/>
            <person name="Grimanelli D."/>
            <person name="Grimwood J."/>
            <person name="Grossniklaus U."/>
            <person name="Hamada T."/>
            <person name="Haseloff J."/>
            <person name="Hetherington A.J."/>
            <person name="Higo A."/>
            <person name="Hirakawa Y."/>
            <person name="Hundley H.N."/>
            <person name="Ikeda Y."/>
            <person name="Inoue K."/>
            <person name="Inoue S."/>
            <person name="Ishida S."/>
            <person name="Jia Q."/>
            <person name="Kakita M."/>
            <person name="Kanazawa T."/>
            <person name="Kawai Y."/>
            <person name="Kawashima T."/>
            <person name="Kennedy M."/>
            <person name="Kinose K."/>
            <person name="Kinoshita T."/>
            <person name="Kohara Y."/>
            <person name="Koide E."/>
            <person name="Komatsu K."/>
            <person name="Kopischke S."/>
            <person name="Kubo M."/>
            <person name="Kyozuka J."/>
            <person name="Lagercrantz U."/>
            <person name="Lin S.S."/>
            <person name="Lindquist E."/>
            <person name="Lipzen A.M."/>
            <person name="Lu C."/>
            <person name="Luna E.D."/>
            <person name="Martienssen R.A."/>
            <person name="Minamino N."/>
            <person name="Mizutani M."/>
            <person name="Mizutani M."/>
            <person name="Mochizuki N."/>
            <person name="Monte I."/>
            <person name="Mosher R."/>
            <person name="Nagasaki H."/>
            <person name="Nakagami H."/>
            <person name="Naramoto S."/>
            <person name="Nishitani K."/>
            <person name="Ohtani M."/>
            <person name="Okamoto T."/>
            <person name="Okumura M."/>
            <person name="Phillips J."/>
            <person name="Pollak B."/>
            <person name="Reinders A."/>
            <person name="Roevekamp M."/>
            <person name="Sano R."/>
            <person name="Sawa S."/>
            <person name="Schmid M.W."/>
            <person name="Shirakawa M."/>
            <person name="Solano R."/>
            <person name="Spunde A."/>
            <person name="Suetsugu N."/>
            <person name="Sugano S."/>
            <person name="Sugiyama A."/>
            <person name="Sun R."/>
            <person name="Suzuki Y."/>
            <person name="Takenaka M."/>
            <person name="Takezawa D."/>
            <person name="Tomogane H."/>
            <person name="Tsuzuki M."/>
            <person name="Ueda T."/>
            <person name="Umeda M."/>
            <person name="Ward J.M."/>
            <person name="Watanabe Y."/>
            <person name="Yazaki K."/>
            <person name="Yokoyama R."/>
            <person name="Yoshitake Y."/>
            <person name="Yotsui I."/>
            <person name="Zachgo S."/>
            <person name="Schmutz J."/>
        </authorList>
    </citation>
    <scope>NUCLEOTIDE SEQUENCE [LARGE SCALE GENOMIC DNA]</scope>
    <source>
        <strain evidence="1">Tak-1</strain>
    </source>
</reference>
<dbReference type="Proteomes" id="UP000244005">
    <property type="component" value="Unassembled WGS sequence"/>
</dbReference>
<sequence>MTVMRCFLSKISTSLHGANRETTNHTNCEQGTGAEEVGVQSVLARPSFQMTMSFSAELRSCVALNPLRFPH</sequence>
<name>A0A2R6W028_MARPO</name>
<evidence type="ECO:0000313" key="2">
    <source>
        <dbReference type="EMBL" id="PTQ27211.1"/>
    </source>
</evidence>
<dbReference type="EMBL" id="KZ772879">
    <property type="protein sequence ID" value="PTQ27211.1"/>
    <property type="molecule type" value="Genomic_DNA"/>
</dbReference>
<evidence type="ECO:0000313" key="1">
    <source>
        <dbReference type="EMBL" id="PTQ27209.1"/>
    </source>
</evidence>
<dbReference type="EMBL" id="KZ772879">
    <property type="protein sequence ID" value="PTQ27209.1"/>
    <property type="molecule type" value="Genomic_DNA"/>
</dbReference>
<evidence type="ECO:0000313" key="3">
    <source>
        <dbReference type="Proteomes" id="UP000244005"/>
    </source>
</evidence>
<protein>
    <submittedName>
        <fullName evidence="1">Uncharacterized protein</fullName>
    </submittedName>
</protein>
<reference evidence="3" key="1">
    <citation type="journal article" date="2017" name="Cell">
        <title>Insights into land plant evolution garnered from the Marchantia polymorpha genome.</title>
        <authorList>
            <person name="Bowman J.L."/>
            <person name="Kohchi T."/>
            <person name="Yamato K.T."/>
            <person name="Jenkins J."/>
            <person name="Shu S."/>
            <person name="Ishizaki K."/>
            <person name="Yamaoka S."/>
            <person name="Nishihama R."/>
            <person name="Nakamura Y."/>
            <person name="Berger F."/>
            <person name="Adam C."/>
            <person name="Aki S.S."/>
            <person name="Althoff F."/>
            <person name="Araki T."/>
            <person name="Arteaga-Vazquez M.A."/>
            <person name="Balasubrmanian S."/>
            <person name="Barry K."/>
            <person name="Bauer D."/>
            <person name="Boehm C.R."/>
            <person name="Briginshaw L."/>
            <person name="Caballero-Perez J."/>
            <person name="Catarino B."/>
            <person name="Chen F."/>
            <person name="Chiyoda S."/>
            <person name="Chovatia M."/>
            <person name="Davies K.M."/>
            <person name="Delmans M."/>
            <person name="Demura T."/>
            <person name="Dierschke T."/>
            <person name="Dolan L."/>
            <person name="Dorantes-Acosta A.E."/>
            <person name="Eklund D.M."/>
            <person name="Florent S.N."/>
            <person name="Flores-Sandoval E."/>
            <person name="Fujiyama A."/>
            <person name="Fukuzawa H."/>
            <person name="Galik B."/>
            <person name="Grimanelli D."/>
            <person name="Grimwood J."/>
            <person name="Grossniklaus U."/>
            <person name="Hamada T."/>
            <person name="Haseloff J."/>
            <person name="Hetherington A.J."/>
            <person name="Higo A."/>
            <person name="Hirakawa Y."/>
            <person name="Hundley H.N."/>
            <person name="Ikeda Y."/>
            <person name="Inoue K."/>
            <person name="Inoue S.I."/>
            <person name="Ishida S."/>
            <person name="Jia Q."/>
            <person name="Kakita M."/>
            <person name="Kanazawa T."/>
            <person name="Kawai Y."/>
            <person name="Kawashima T."/>
            <person name="Kennedy M."/>
            <person name="Kinose K."/>
            <person name="Kinoshita T."/>
            <person name="Kohara Y."/>
            <person name="Koide E."/>
            <person name="Komatsu K."/>
            <person name="Kopischke S."/>
            <person name="Kubo M."/>
            <person name="Kyozuka J."/>
            <person name="Lagercrantz U."/>
            <person name="Lin S.S."/>
            <person name="Lindquist E."/>
            <person name="Lipzen A.M."/>
            <person name="Lu C.W."/>
            <person name="De Luna E."/>
            <person name="Martienssen R.A."/>
            <person name="Minamino N."/>
            <person name="Mizutani M."/>
            <person name="Mizutani M."/>
            <person name="Mochizuki N."/>
            <person name="Monte I."/>
            <person name="Mosher R."/>
            <person name="Nagasaki H."/>
            <person name="Nakagami H."/>
            <person name="Naramoto S."/>
            <person name="Nishitani K."/>
            <person name="Ohtani M."/>
            <person name="Okamoto T."/>
            <person name="Okumura M."/>
            <person name="Phillips J."/>
            <person name="Pollak B."/>
            <person name="Reinders A."/>
            <person name="Rovekamp M."/>
            <person name="Sano R."/>
            <person name="Sawa S."/>
            <person name="Schmid M.W."/>
            <person name="Shirakawa M."/>
            <person name="Solano R."/>
            <person name="Spunde A."/>
            <person name="Suetsugu N."/>
            <person name="Sugano S."/>
            <person name="Sugiyama A."/>
            <person name="Sun R."/>
            <person name="Suzuki Y."/>
            <person name="Takenaka M."/>
            <person name="Takezawa D."/>
            <person name="Tomogane H."/>
            <person name="Tsuzuki M."/>
            <person name="Ueda T."/>
            <person name="Umeda M."/>
            <person name="Ward J.M."/>
            <person name="Watanabe Y."/>
            <person name="Yazaki K."/>
            <person name="Yokoyama R."/>
            <person name="Yoshitake Y."/>
            <person name="Yotsui I."/>
            <person name="Zachgo S."/>
            <person name="Schmutz J."/>
        </authorList>
    </citation>
    <scope>NUCLEOTIDE SEQUENCE [LARGE SCALE GENOMIC DNA]</scope>
    <source>
        <strain evidence="3">Tak-1</strain>
    </source>
</reference>
<dbReference type="AlphaFoldDB" id="A0A2R6W028"/>
<dbReference type="Gramene" id="Mp8g18370.1">
    <property type="protein sequence ID" value="Mp8g18370.1.cds1"/>
    <property type="gene ID" value="Mp8g18370"/>
</dbReference>
<keyword evidence="3" id="KW-1185">Reference proteome</keyword>
<accession>A0A2R6W028</accession>